<feature type="domain" description="DUF3857" evidence="4">
    <location>
        <begin position="122"/>
        <end position="264"/>
    </location>
</feature>
<dbReference type="AlphaFoldDB" id="A0A219B8B9"/>
<evidence type="ECO:0000256" key="2">
    <source>
        <dbReference type="ARBA" id="ARBA00022803"/>
    </source>
</evidence>
<evidence type="ECO:0000259" key="4">
    <source>
        <dbReference type="Pfam" id="PF12969"/>
    </source>
</evidence>
<dbReference type="PROSITE" id="PS50005">
    <property type="entry name" value="TPR"/>
    <property type="match status" value="1"/>
</dbReference>
<dbReference type="InterPro" id="IPR011990">
    <property type="entry name" value="TPR-like_helical_dom_sf"/>
</dbReference>
<organism evidence="5 6">
    <name type="scientific">Pacificimonas flava</name>
    <dbReference type="NCBI Taxonomy" id="1234595"/>
    <lineage>
        <taxon>Bacteria</taxon>
        <taxon>Pseudomonadati</taxon>
        <taxon>Pseudomonadota</taxon>
        <taxon>Alphaproteobacteria</taxon>
        <taxon>Sphingomonadales</taxon>
        <taxon>Sphingosinicellaceae</taxon>
        <taxon>Pacificimonas</taxon>
    </lineage>
</organism>
<accession>A0A219B8B9</accession>
<keyword evidence="1" id="KW-0677">Repeat</keyword>
<dbReference type="Gene3D" id="1.25.40.10">
    <property type="entry name" value="Tetratricopeptide repeat domain"/>
    <property type="match status" value="2"/>
</dbReference>
<dbReference type="SMART" id="SM00028">
    <property type="entry name" value="TPR"/>
    <property type="match status" value="4"/>
</dbReference>
<protein>
    <recommendedName>
        <fullName evidence="4">DUF3857 domain-containing protein</fullName>
    </recommendedName>
</protein>
<reference evidence="6" key="1">
    <citation type="submission" date="2017-05" db="EMBL/GenBank/DDBJ databases">
        <authorList>
            <person name="Lin X."/>
        </authorList>
    </citation>
    <scope>NUCLEOTIDE SEQUENCE [LARGE SCALE GENOMIC DNA]</scope>
    <source>
        <strain evidence="6">JLT2012</strain>
    </source>
</reference>
<keyword evidence="2 3" id="KW-0802">TPR repeat</keyword>
<dbReference type="SUPFAM" id="SSF54001">
    <property type="entry name" value="Cysteine proteinases"/>
    <property type="match status" value="1"/>
</dbReference>
<evidence type="ECO:0000256" key="3">
    <source>
        <dbReference type="PROSITE-ProRule" id="PRU00339"/>
    </source>
</evidence>
<name>A0A219B8B9_9SPHN</name>
<dbReference type="PANTHER" id="PTHR44858">
    <property type="entry name" value="TETRATRICOPEPTIDE REPEAT PROTEIN 6"/>
    <property type="match status" value="1"/>
</dbReference>
<keyword evidence="6" id="KW-1185">Reference proteome</keyword>
<comment type="caution">
    <text evidence="5">The sequence shown here is derived from an EMBL/GenBank/DDBJ whole genome shotgun (WGS) entry which is preliminary data.</text>
</comment>
<dbReference type="InterPro" id="IPR019734">
    <property type="entry name" value="TPR_rpt"/>
</dbReference>
<gene>
    <name evidence="5" type="ORF">B5C34_13790</name>
</gene>
<dbReference type="InterPro" id="IPR038765">
    <property type="entry name" value="Papain-like_cys_pep_sf"/>
</dbReference>
<dbReference type="EMBL" id="NFZT01000001">
    <property type="protein sequence ID" value="OWV34424.1"/>
    <property type="molecule type" value="Genomic_DNA"/>
</dbReference>
<dbReference type="OrthoDB" id="98874at2"/>
<feature type="repeat" description="TPR" evidence="3">
    <location>
        <begin position="728"/>
        <end position="761"/>
    </location>
</feature>
<dbReference type="Gene3D" id="3.10.620.30">
    <property type="match status" value="1"/>
</dbReference>
<dbReference type="SUPFAM" id="SSF48452">
    <property type="entry name" value="TPR-like"/>
    <property type="match status" value="2"/>
</dbReference>
<evidence type="ECO:0000313" key="6">
    <source>
        <dbReference type="Proteomes" id="UP000198462"/>
    </source>
</evidence>
<dbReference type="PANTHER" id="PTHR44858:SF1">
    <property type="entry name" value="UDP-N-ACETYLGLUCOSAMINE--PEPTIDE N-ACETYLGLUCOSAMINYLTRANSFERASE SPINDLY-RELATED"/>
    <property type="match status" value="1"/>
</dbReference>
<dbReference type="Gene3D" id="2.60.40.3140">
    <property type="match status" value="1"/>
</dbReference>
<proteinExistence type="predicted"/>
<dbReference type="InterPro" id="IPR024618">
    <property type="entry name" value="DUF3857"/>
</dbReference>
<dbReference type="Proteomes" id="UP000198462">
    <property type="component" value="Unassembled WGS sequence"/>
</dbReference>
<dbReference type="InterPro" id="IPR050498">
    <property type="entry name" value="Ycf3"/>
</dbReference>
<sequence length="979" mass="107725">MRSVIAQALTQALRLFITIAATCLVIRRTGRIGCPLGVGSPGGEKSMYRLMLLAAALLLIFAEGPSLAADEPVYEPASDWVELDDTIPEEAGGSPLLRARSVTRVDGDVLQTFAELLYRGSTPQAVQNISRLTAQWLPEKGNLRVHEISIIRGDEVIDILEAGQQFTVLRREEMLEKSLLTGLLTATLTVEGLRVGDVLRVRMTTELSDPALGGNVQGVQALATEAVQIGEAESVLLWPQGQQLDWQVLNGNPQATVTEDGAMNRVAIPLPLDEGEDMPRDAPVRFQMPPLLEYSTFGSWADVSSTFAPQYAAEGLQLPSDLEERIAEIRSRHDGDAARAAAALRIVQDDIQYLMNGLNGGNYVPQAPAETWRQRLGDCKAVTLLLLAMLEELGIEAEPVLAHSRLGRMIPQRLPSALAFDHVLVSARIGDRTAWLDGTGAGTREADIFDPPPFGYVLPLRTGGAQPFEIETQMPSRPQEIVNVRMSMLGSVDMPLIADVEVKMLGPVAIMVAEALRTLGPDQTKELIREALLETLPGSGLVTDTAFAIDEEEPSVTLTGTVLRTRLFSRENQEWSLALSQMADDLRVRANRTKAAWRDIPVVTSGLQHSLYTLVVELPEGADYALEGDADFTGTIMGRHIDRDTRLQDNIVKMTERVRSDVLEVDADDLPAAREAGRRARADLPKVVAISDVPRMWDLVLADAPHPQIQRIDEIFDAAEEAYADDPVHVLTTRMRYYYGVRQIDAALEYVDKVLELEPSVDMYTWRSALNHFRGDDDAALRDARLAFEFDPSSYDAREILAERLILSGDVDAGVALLDEQIELGGSSEEEAKFSKADFLGEAGRGEESVALFDELLDEGPVTPKLLNARCWIKGLNGIDLDGAIDDCNRAIELARDPAAYFESRALVWLRMGEPAKTLEDAERALDLAPDRINARWLRGLALTELGRPKEAEPDFYMVREYAPPVLRTLERFGLIPEG</sequence>
<evidence type="ECO:0000313" key="5">
    <source>
        <dbReference type="EMBL" id="OWV34424.1"/>
    </source>
</evidence>
<evidence type="ECO:0000256" key="1">
    <source>
        <dbReference type="ARBA" id="ARBA00022737"/>
    </source>
</evidence>
<dbReference type="Pfam" id="PF12969">
    <property type="entry name" value="DUF3857"/>
    <property type="match status" value="1"/>
</dbReference>